<organism evidence="6 7">
    <name type="scientific">Phrynocephalus forsythii</name>
    <dbReference type="NCBI Taxonomy" id="171643"/>
    <lineage>
        <taxon>Eukaryota</taxon>
        <taxon>Metazoa</taxon>
        <taxon>Chordata</taxon>
        <taxon>Craniata</taxon>
        <taxon>Vertebrata</taxon>
        <taxon>Euteleostomi</taxon>
        <taxon>Lepidosauria</taxon>
        <taxon>Squamata</taxon>
        <taxon>Bifurcata</taxon>
        <taxon>Unidentata</taxon>
        <taxon>Episquamata</taxon>
        <taxon>Toxicofera</taxon>
        <taxon>Iguania</taxon>
        <taxon>Acrodonta</taxon>
        <taxon>Agamidae</taxon>
        <taxon>Agaminae</taxon>
        <taxon>Phrynocephalus</taxon>
    </lineage>
</organism>
<accession>A0A9Q0XEK3</accession>
<proteinExistence type="inferred from homology"/>
<sequence length="175" mass="19628">MATRHEGCARCGTQPNTSRHELTTAMHHLCPRSRGHSSLSRRFTACQALERKKSLAYGIIHSAIRNVEQEMNNNPLSIPRQAIRRVTPDVTVKARRPSGSTYQVPTEMGSARGKALAIRRSLWASRKRPGRDMAPKPSIESMDAARDGGNATRRKEETRRIAEANRAFANPRLYQ</sequence>
<dbReference type="SUPFAM" id="SSF47973">
    <property type="entry name" value="Ribosomal protein S7"/>
    <property type="match status" value="1"/>
</dbReference>
<evidence type="ECO:0000256" key="3">
    <source>
        <dbReference type="ARBA" id="ARBA00023274"/>
    </source>
</evidence>
<evidence type="ECO:0000256" key="4">
    <source>
        <dbReference type="SAM" id="MobiDB-lite"/>
    </source>
</evidence>
<reference evidence="6" key="1">
    <citation type="journal article" date="2023" name="DNA Res.">
        <title>Chromosome-level genome assembly of Phrynocephalus forsythii using third-generation DNA sequencing and Hi-C analysis.</title>
        <authorList>
            <person name="Qi Y."/>
            <person name="Zhao W."/>
            <person name="Zhao Y."/>
            <person name="Niu C."/>
            <person name="Cao S."/>
            <person name="Zhang Y."/>
        </authorList>
    </citation>
    <scope>NUCLEOTIDE SEQUENCE</scope>
    <source>
        <tissue evidence="6">Muscle</tissue>
    </source>
</reference>
<name>A0A9Q0XEK3_9SAUR</name>
<dbReference type="InterPro" id="IPR000235">
    <property type="entry name" value="Ribosomal_uS7"/>
</dbReference>
<keyword evidence="2" id="KW-0689">Ribosomal protein</keyword>
<dbReference type="Pfam" id="PF00177">
    <property type="entry name" value="Ribosomal_S7"/>
    <property type="match status" value="1"/>
</dbReference>
<feature type="domain" description="Small ribosomal subunit protein uS7" evidence="5">
    <location>
        <begin position="27"/>
        <end position="166"/>
    </location>
</feature>
<dbReference type="InterPro" id="IPR023798">
    <property type="entry name" value="Ribosomal_uS7_dom"/>
</dbReference>
<keyword evidence="7" id="KW-1185">Reference proteome</keyword>
<gene>
    <name evidence="6" type="ORF">JRQ81_007983</name>
</gene>
<dbReference type="GO" id="GO:0006412">
    <property type="term" value="P:translation"/>
    <property type="evidence" value="ECO:0007669"/>
    <property type="project" value="InterPro"/>
</dbReference>
<protein>
    <recommendedName>
        <fullName evidence="5">Small ribosomal subunit protein uS7 domain-containing protein</fullName>
    </recommendedName>
</protein>
<dbReference type="GO" id="GO:0005840">
    <property type="term" value="C:ribosome"/>
    <property type="evidence" value="ECO:0007669"/>
    <property type="project" value="UniProtKB-KW"/>
</dbReference>
<feature type="region of interest" description="Disordered" evidence="4">
    <location>
        <begin position="126"/>
        <end position="175"/>
    </location>
</feature>
<dbReference type="OrthoDB" id="9972728at2759"/>
<evidence type="ECO:0000256" key="1">
    <source>
        <dbReference type="ARBA" id="ARBA00007151"/>
    </source>
</evidence>
<comment type="similarity">
    <text evidence="1">Belongs to the universal ribosomal protein uS7 family.</text>
</comment>
<dbReference type="PANTHER" id="PTHR11205">
    <property type="entry name" value="RIBOSOMAL PROTEIN S7"/>
    <property type="match status" value="1"/>
</dbReference>
<evidence type="ECO:0000313" key="7">
    <source>
        <dbReference type="Proteomes" id="UP001142489"/>
    </source>
</evidence>
<dbReference type="Proteomes" id="UP001142489">
    <property type="component" value="Unassembled WGS sequence"/>
</dbReference>
<dbReference type="EMBL" id="JAPFRF010000016">
    <property type="protein sequence ID" value="KAJ7309901.1"/>
    <property type="molecule type" value="Genomic_DNA"/>
</dbReference>
<evidence type="ECO:0000256" key="2">
    <source>
        <dbReference type="ARBA" id="ARBA00022980"/>
    </source>
</evidence>
<dbReference type="GO" id="GO:1990904">
    <property type="term" value="C:ribonucleoprotein complex"/>
    <property type="evidence" value="ECO:0007669"/>
    <property type="project" value="UniProtKB-KW"/>
</dbReference>
<evidence type="ECO:0000313" key="6">
    <source>
        <dbReference type="EMBL" id="KAJ7309901.1"/>
    </source>
</evidence>
<keyword evidence="3" id="KW-0687">Ribonucleoprotein</keyword>
<dbReference type="InterPro" id="IPR036823">
    <property type="entry name" value="Ribosomal_uS7_dom_sf"/>
</dbReference>
<evidence type="ECO:0000259" key="5">
    <source>
        <dbReference type="Pfam" id="PF00177"/>
    </source>
</evidence>
<dbReference type="AlphaFoldDB" id="A0A9Q0XEK3"/>
<feature type="compositionally biased region" description="Basic and acidic residues" evidence="4">
    <location>
        <begin position="153"/>
        <end position="163"/>
    </location>
</feature>
<comment type="caution">
    <text evidence="6">The sequence shown here is derived from an EMBL/GenBank/DDBJ whole genome shotgun (WGS) entry which is preliminary data.</text>
</comment>
<dbReference type="Gene3D" id="1.10.455.10">
    <property type="entry name" value="Ribosomal protein S7 domain"/>
    <property type="match status" value="1"/>
</dbReference>